<dbReference type="SUPFAM" id="SSF142906">
    <property type="entry name" value="YjbR-like"/>
    <property type="match status" value="1"/>
</dbReference>
<dbReference type="PANTHER" id="PTHR35145:SF1">
    <property type="entry name" value="CYTOPLASMIC PROTEIN"/>
    <property type="match status" value="1"/>
</dbReference>
<dbReference type="InterPro" id="IPR007351">
    <property type="entry name" value="YjbR"/>
</dbReference>
<dbReference type="GO" id="GO:0003677">
    <property type="term" value="F:DNA binding"/>
    <property type="evidence" value="ECO:0007669"/>
    <property type="project" value="UniProtKB-KW"/>
</dbReference>
<dbReference type="RefSeq" id="WP_017368468.1">
    <property type="nucleotide sequence ID" value="NZ_CP141685.1"/>
</dbReference>
<dbReference type="Pfam" id="PF04237">
    <property type="entry name" value="YjbR"/>
    <property type="match status" value="1"/>
</dbReference>
<evidence type="ECO:0000313" key="1">
    <source>
        <dbReference type="EMBL" id="MDT2667530.1"/>
    </source>
</evidence>
<sequence>MKKQELINLVLKITNSYEDYPFNNNNREKILWTTIRQKSNKKIIALIFEKDNELLIDLKLSPEHGEEARQIAGVFPGYHMNKTHWNTINVNNTDLTYDGLIQMINKSNDLTK</sequence>
<proteinExistence type="predicted"/>
<gene>
    <name evidence="1" type="ORF">P7D34_09940</name>
</gene>
<evidence type="ECO:0000313" key="2">
    <source>
        <dbReference type="Proteomes" id="UP001257962"/>
    </source>
</evidence>
<keyword evidence="1" id="KW-0238">DNA-binding</keyword>
<dbReference type="Proteomes" id="UP001257962">
    <property type="component" value="Unassembled WGS sequence"/>
</dbReference>
<dbReference type="AlphaFoldDB" id="A0AAJ2MP83"/>
<dbReference type="PANTHER" id="PTHR35145">
    <property type="entry name" value="CYTOPLASMIC PROTEIN-RELATED"/>
    <property type="match status" value="1"/>
</dbReference>
<accession>A0AAJ2MP83</accession>
<dbReference type="EMBL" id="JARPYC010000009">
    <property type="protein sequence ID" value="MDT2667530.1"/>
    <property type="molecule type" value="Genomic_DNA"/>
</dbReference>
<comment type="caution">
    <text evidence="1">The sequence shown here is derived from an EMBL/GenBank/DDBJ whole genome shotgun (WGS) entry which is preliminary data.</text>
</comment>
<organism evidence="1 2">
    <name type="scientific">Lactococcus petauri</name>
    <dbReference type="NCBI Taxonomy" id="1940789"/>
    <lineage>
        <taxon>Bacteria</taxon>
        <taxon>Bacillati</taxon>
        <taxon>Bacillota</taxon>
        <taxon>Bacilli</taxon>
        <taxon>Lactobacillales</taxon>
        <taxon>Streptococcaceae</taxon>
        <taxon>Lactococcus</taxon>
    </lineage>
</organism>
<name>A0AAJ2MP83_9LACT</name>
<reference evidence="1" key="1">
    <citation type="submission" date="2023-03" db="EMBL/GenBank/DDBJ databases">
        <authorList>
            <person name="Shen W."/>
            <person name="Cai J."/>
        </authorList>
    </citation>
    <scope>NUCLEOTIDE SEQUENCE</scope>
    <source>
        <strain evidence="1">Y3</strain>
    </source>
</reference>
<dbReference type="InterPro" id="IPR038056">
    <property type="entry name" value="YjbR-like_sf"/>
</dbReference>
<dbReference type="InterPro" id="IPR058532">
    <property type="entry name" value="YjbR/MT2646/Rv2570-like"/>
</dbReference>
<protein>
    <submittedName>
        <fullName evidence="1">MmcQ/YjbR family DNA-binding protein</fullName>
    </submittedName>
</protein>
<dbReference type="Gene3D" id="3.90.1150.30">
    <property type="match status" value="1"/>
</dbReference>